<comment type="caution">
    <text evidence="2">The sequence shown here is derived from an EMBL/GenBank/DDBJ whole genome shotgun (WGS) entry which is preliminary data.</text>
</comment>
<proteinExistence type="predicted"/>
<dbReference type="Gene3D" id="3.90.1340.10">
    <property type="entry name" value="Phage tail collar domain"/>
    <property type="match status" value="1"/>
</dbReference>
<sequence length="215" mass="22500">MVTEPTKSTDREAEIVSLIGHVALMAVSEPPKNWIPCDGRTLLREANEILFSVIGTTYGGDGERTFLVPDLRAAVPIHDSTHYGQGVKSARLEQPVIALTEKNLPPHTHAARFTGKDSEATGSVALTVVDKSGQAAPEKDGFLGKGGSGTDGAQIYVTPADAKDAASVTLSGGAAQIKLPGNVTTDPTGYPDVQLKVPAVGMMWCICAAGLYPEF</sequence>
<evidence type="ECO:0000313" key="2">
    <source>
        <dbReference type="EMBL" id="MBB5752873.1"/>
    </source>
</evidence>
<organism evidence="2 3">
    <name type="scientific">Prosthecomicrobium pneumaticum</name>
    <dbReference type="NCBI Taxonomy" id="81895"/>
    <lineage>
        <taxon>Bacteria</taxon>
        <taxon>Pseudomonadati</taxon>
        <taxon>Pseudomonadota</taxon>
        <taxon>Alphaproteobacteria</taxon>
        <taxon>Hyphomicrobiales</taxon>
        <taxon>Kaistiaceae</taxon>
        <taxon>Prosthecomicrobium</taxon>
    </lineage>
</organism>
<dbReference type="SUPFAM" id="SSF88874">
    <property type="entry name" value="Receptor-binding domain of short tail fibre protein gp12"/>
    <property type="match status" value="1"/>
</dbReference>
<gene>
    <name evidence="2" type="ORF">GGQ63_001927</name>
</gene>
<evidence type="ECO:0000313" key="3">
    <source>
        <dbReference type="Proteomes" id="UP000523821"/>
    </source>
</evidence>
<keyword evidence="3" id="KW-1185">Reference proteome</keyword>
<dbReference type="RefSeq" id="WP_183855071.1">
    <property type="nucleotide sequence ID" value="NZ_JACHOO010000003.1"/>
</dbReference>
<dbReference type="EMBL" id="JACHOO010000003">
    <property type="protein sequence ID" value="MBB5752873.1"/>
    <property type="molecule type" value="Genomic_DNA"/>
</dbReference>
<protein>
    <submittedName>
        <fullName evidence="2">Microcystin-dependent protein</fullName>
    </submittedName>
</protein>
<reference evidence="2 3" key="1">
    <citation type="submission" date="2020-08" db="EMBL/GenBank/DDBJ databases">
        <title>Genomic Encyclopedia of Type Strains, Phase IV (KMG-IV): sequencing the most valuable type-strain genomes for metagenomic binning, comparative biology and taxonomic classification.</title>
        <authorList>
            <person name="Goeker M."/>
        </authorList>
    </citation>
    <scope>NUCLEOTIDE SEQUENCE [LARGE SCALE GENOMIC DNA]</scope>
    <source>
        <strain evidence="2 3">DSM 16268</strain>
    </source>
</reference>
<dbReference type="Proteomes" id="UP000523821">
    <property type="component" value="Unassembled WGS sequence"/>
</dbReference>
<dbReference type="AlphaFoldDB" id="A0A7W9L1P8"/>
<accession>A0A7W9L1P8</accession>
<dbReference type="InterPro" id="IPR011083">
    <property type="entry name" value="Phage_tail_collar_dom"/>
</dbReference>
<dbReference type="Pfam" id="PF07484">
    <property type="entry name" value="Collar"/>
    <property type="match status" value="1"/>
</dbReference>
<name>A0A7W9L1P8_9HYPH</name>
<evidence type="ECO:0000259" key="1">
    <source>
        <dbReference type="Pfam" id="PF07484"/>
    </source>
</evidence>
<dbReference type="InterPro" id="IPR037053">
    <property type="entry name" value="Phage_tail_collar_dom_sf"/>
</dbReference>
<feature type="domain" description="Phage tail collar" evidence="1">
    <location>
        <begin position="20"/>
        <end position="76"/>
    </location>
</feature>